<organism evidence="2 3">
    <name type="scientific">Sorangium atrum</name>
    <dbReference type="NCBI Taxonomy" id="2995308"/>
    <lineage>
        <taxon>Bacteria</taxon>
        <taxon>Pseudomonadati</taxon>
        <taxon>Myxococcota</taxon>
        <taxon>Polyangia</taxon>
        <taxon>Polyangiales</taxon>
        <taxon>Polyangiaceae</taxon>
        <taxon>Sorangium</taxon>
    </lineage>
</organism>
<dbReference type="PANTHER" id="PTHR36832">
    <property type="entry name" value="SLR1174 PROTEIN-RELATED"/>
    <property type="match status" value="1"/>
</dbReference>
<dbReference type="Proteomes" id="UP001217485">
    <property type="component" value="Unassembled WGS sequence"/>
</dbReference>
<feature type="transmembrane region" description="Helical" evidence="1">
    <location>
        <begin position="241"/>
        <end position="260"/>
    </location>
</feature>
<keyword evidence="3" id="KW-1185">Reference proteome</keyword>
<reference evidence="2 3" key="1">
    <citation type="submission" date="2023-01" db="EMBL/GenBank/DDBJ databases">
        <title>Minimal conservation of predation-associated metabolite biosynthetic gene clusters underscores biosynthetic potential of Myxococcota including descriptions for ten novel species: Archangium lansinium sp. nov., Myxococcus landrumus sp. nov., Nannocystis bai.</title>
        <authorList>
            <person name="Ahearne A."/>
            <person name="Stevens C."/>
            <person name="Dowd S."/>
        </authorList>
    </citation>
    <scope>NUCLEOTIDE SEQUENCE [LARGE SCALE GENOMIC DNA]</scope>
    <source>
        <strain evidence="2 3">WIWO2</strain>
    </source>
</reference>
<comment type="caution">
    <text evidence="2">The sequence shown here is derived from an EMBL/GenBank/DDBJ whole genome shotgun (WGS) entry which is preliminary data.</text>
</comment>
<feature type="transmembrane region" description="Helical" evidence="1">
    <location>
        <begin position="30"/>
        <end position="51"/>
    </location>
</feature>
<keyword evidence="1" id="KW-0472">Membrane</keyword>
<keyword evidence="1" id="KW-1133">Transmembrane helix</keyword>
<accession>A0ABT5CHB3</accession>
<dbReference type="InterPro" id="IPR010390">
    <property type="entry name" value="ABC-2_transporter-like"/>
</dbReference>
<dbReference type="Pfam" id="PF06182">
    <property type="entry name" value="ABC2_membrane_6"/>
    <property type="match status" value="1"/>
</dbReference>
<evidence type="ECO:0000256" key="1">
    <source>
        <dbReference type="SAM" id="Phobius"/>
    </source>
</evidence>
<proteinExistence type="predicted"/>
<dbReference type="RefSeq" id="WP_272104351.1">
    <property type="nucleotide sequence ID" value="NZ_JAQNDK010000007.1"/>
</dbReference>
<feature type="transmembrane region" description="Helical" evidence="1">
    <location>
        <begin position="146"/>
        <end position="174"/>
    </location>
</feature>
<feature type="transmembrane region" description="Helical" evidence="1">
    <location>
        <begin position="63"/>
        <end position="83"/>
    </location>
</feature>
<evidence type="ECO:0000313" key="3">
    <source>
        <dbReference type="Proteomes" id="UP001217485"/>
    </source>
</evidence>
<gene>
    <name evidence="2" type="ORF">POL72_49485</name>
</gene>
<keyword evidence="1" id="KW-0812">Transmembrane</keyword>
<dbReference type="EMBL" id="JAQNDK010000007">
    <property type="protein sequence ID" value="MDC0685835.1"/>
    <property type="molecule type" value="Genomic_DNA"/>
</dbReference>
<name>A0ABT5CHB3_9BACT</name>
<evidence type="ECO:0000313" key="2">
    <source>
        <dbReference type="EMBL" id="MDC0685835.1"/>
    </source>
</evidence>
<feature type="transmembrane region" description="Helical" evidence="1">
    <location>
        <begin position="180"/>
        <end position="200"/>
    </location>
</feature>
<sequence length="268" mass="28872">MSGFSRAARAFPTLLRVGIAAALAYRAEMLIWMLTTTMPLVSLALWSAVAASAPVGRFGPRDFSAYFLAILIVRQLTGSWLVWEMNMDIKSGALSQRLLRPIHPLFSYAAENLAALPLRAALCLPIAVIALVATSGERFQPTALELGLWVVSLVGAWAINFFTMALIGSLAFVIDSSTAVFDVYLAAFMVLAGYLVPIELFPSWLADLARVLPFRYSLAFPVELITGLLDPGRALTELAVQWAFAAASAAAALVAWRAGVRRFSAFGG</sequence>
<protein>
    <submittedName>
        <fullName evidence="2">ABC-2 family transporter protein</fullName>
    </submittedName>
</protein>
<feature type="transmembrane region" description="Helical" evidence="1">
    <location>
        <begin position="114"/>
        <end position="134"/>
    </location>
</feature>
<dbReference type="PANTHER" id="PTHR36832:SF1">
    <property type="entry name" value="SLR1174 PROTEIN"/>
    <property type="match status" value="1"/>
</dbReference>